<sequence length="196" mass="21801">MIELAHNPVTPQALLDFSAAYPQAGPNEFDGAAFHLVKKIVKASLHHDQGGLCAYCETPLEADTGQIDHIKPKRGNDGHPHLTFSYTNYAHGCIRADGCGQRKGDRLLPIEPAPGCNERFSLSSDGSLEAMPTLTRREKHVVRQTRDMLGLQNAALVLEREKWITSFISLLQEQPSLAKDFLKEAPFRYILLRLIS</sequence>
<dbReference type="InterPro" id="IPR013467">
    <property type="entry name" value="HNH78-like"/>
</dbReference>
<dbReference type="NCBIfam" id="TIGR02646">
    <property type="entry name" value="retron system putative HNH endonuclease"/>
    <property type="match status" value="1"/>
</dbReference>
<reference evidence="1 2" key="1">
    <citation type="submission" date="2019-03" db="EMBL/GenBank/DDBJ databases">
        <title>Genomic analyses of the natural microbiome of Caenorhabditis elegans.</title>
        <authorList>
            <person name="Samuel B."/>
        </authorList>
    </citation>
    <scope>NUCLEOTIDE SEQUENCE [LARGE SCALE GENOMIC DNA]</scope>
    <source>
        <strain evidence="1 2">BIGb0525</strain>
    </source>
</reference>
<name>A0A4R7UUA9_9PSED</name>
<dbReference type="Gene3D" id="1.10.30.50">
    <property type="match status" value="1"/>
</dbReference>
<dbReference type="RefSeq" id="WP_134177781.1">
    <property type="nucleotide sequence ID" value="NZ_SOCQ01000020.1"/>
</dbReference>
<evidence type="ECO:0000313" key="2">
    <source>
        <dbReference type="Proteomes" id="UP000295804"/>
    </source>
</evidence>
<accession>A0A4R7UUA9</accession>
<dbReference type="AlphaFoldDB" id="A0A4R7UUA9"/>
<protein>
    <submittedName>
        <fullName evidence="1">Uncharacterized protein (TIGR02646 family)</fullName>
    </submittedName>
</protein>
<organism evidence="1 2">
    <name type="scientific">Pseudomonas helmanticensis</name>
    <dbReference type="NCBI Taxonomy" id="1471381"/>
    <lineage>
        <taxon>Bacteria</taxon>
        <taxon>Pseudomonadati</taxon>
        <taxon>Pseudomonadota</taxon>
        <taxon>Gammaproteobacteria</taxon>
        <taxon>Pseudomonadales</taxon>
        <taxon>Pseudomonadaceae</taxon>
        <taxon>Pseudomonas</taxon>
    </lineage>
</organism>
<dbReference type="Proteomes" id="UP000295804">
    <property type="component" value="Unassembled WGS sequence"/>
</dbReference>
<comment type="caution">
    <text evidence="1">The sequence shown here is derived from an EMBL/GenBank/DDBJ whole genome shotgun (WGS) entry which is preliminary data.</text>
</comment>
<dbReference type="EMBL" id="SOCQ01000020">
    <property type="protein sequence ID" value="TDV40239.1"/>
    <property type="molecule type" value="Genomic_DNA"/>
</dbReference>
<gene>
    <name evidence="1" type="ORF">EDF87_120100</name>
</gene>
<proteinExistence type="predicted"/>
<evidence type="ECO:0000313" key="1">
    <source>
        <dbReference type="EMBL" id="TDV40239.1"/>
    </source>
</evidence>